<feature type="compositionally biased region" description="Polar residues" evidence="1">
    <location>
        <begin position="67"/>
        <end position="80"/>
    </location>
</feature>
<sequence>MFSRSSSLTPLEEISDEADEEGCSDCQTSSDELPPTPSRLPRNPVASASSFESELRAILPTRPPPFQSSVSCSNMESLSTAPVVPSSDPGVEYSSPKVGDRAARARKGREKGWKKRSAKLAAQRADRAVSEEETHRRNLIATLDFLHQRQLGFGDLFDFVFDPNMHQGNVRYHEFHRKEGRVTKALTRWMSNETARTELHQWAVRYVEEIVRKEAKTITKESHLRVPLTPESLTNFSFLGLRGKLEEWAPTMMGVLTAFSTSARQVRKGLSAQRSTRKSLVQVIAATSCLGEYSRLNTLTKNVNSLFLYARGAQRQITAVLSHFGLCASYPTLVQKGTTPPSALTHPTPSAAPSTSSAAFLDDLPVASSEDESDSSYCPSSSDDSDSEYQADGGGPKNRKNGILPALAEQLRQRVQKVVAKGLFGGVFDNVNFMAKVGEQIVGRTDTQENGTTYSIWRLLNATLEALSLEEYNKSFDSASELTTDNIFLTDEEEDLADRCMIHCIARAIVSQGGTSFQRFLLDMKKATPVSEHKIPVQRTEVYPLPAMNIDESTIVGNVDVDKAVVEETRMKSTSWWMKIVRIIGGDQLSLARIRSIFNLRAGKEGGYSGWGWAICFTGLFHAKMADIQGTLLAHWGKPNAGTRNPGCLAFHNTILHRLPITTTSLPPFRICRDLVFVSLYGRLFHLLLKVSGAKSLEGYAKTATWDQILKHSEKIYTTYLDIQTVHNLRQCREQQKGGQVTEGDMVYENAILFLRDALLSREFSDAVKVGDSGRVILVLKRWAFSYRGNGRTKYAYEMLHLLHNITQVWPKPLRDIVLNNWLLNLQGKEDSFVEVDLVQEHLNYWIKRIYKAHGSNSTWEWLAMISPCIGTLRKLATDMANTVGEATQGTRHAAADLSNDINTLMESLEHHKVYQVIKGRVLDNDDPPVKDVISEGITQLPGPLREYNSAFKSLQARRRQEPTVGGLDPGISTGGHDESRGLVDESDEQQTQDGVEAEELDESIALGDVFQGEMAEVFDREDPILSLLTEEDVALDMDVFED</sequence>
<feature type="region of interest" description="Disordered" evidence="1">
    <location>
        <begin position="1"/>
        <end position="114"/>
    </location>
</feature>
<name>A0ABR2ZV66_9AGAR</name>
<dbReference type="InterPro" id="IPR046496">
    <property type="entry name" value="DUF6589"/>
</dbReference>
<evidence type="ECO:0000256" key="1">
    <source>
        <dbReference type="SAM" id="MobiDB-lite"/>
    </source>
</evidence>
<dbReference type="Proteomes" id="UP001437256">
    <property type="component" value="Unassembled WGS sequence"/>
</dbReference>
<feature type="region of interest" description="Disordered" evidence="1">
    <location>
        <begin position="368"/>
        <end position="402"/>
    </location>
</feature>
<feature type="domain" description="DUF6589" evidence="2">
    <location>
        <begin position="478"/>
        <end position="893"/>
    </location>
</feature>
<evidence type="ECO:0000313" key="4">
    <source>
        <dbReference type="Proteomes" id="UP001437256"/>
    </source>
</evidence>
<dbReference type="EMBL" id="JBBXMP010000049">
    <property type="protein sequence ID" value="KAL0065303.1"/>
    <property type="molecule type" value="Genomic_DNA"/>
</dbReference>
<feature type="compositionally biased region" description="Basic residues" evidence="1">
    <location>
        <begin position="104"/>
        <end position="114"/>
    </location>
</feature>
<evidence type="ECO:0000313" key="3">
    <source>
        <dbReference type="EMBL" id="KAL0065303.1"/>
    </source>
</evidence>
<feature type="compositionally biased region" description="Acidic residues" evidence="1">
    <location>
        <begin position="985"/>
        <end position="995"/>
    </location>
</feature>
<dbReference type="Pfam" id="PF20231">
    <property type="entry name" value="DUF6589"/>
    <property type="match status" value="1"/>
</dbReference>
<organism evidence="3 4">
    <name type="scientific">Marasmius tenuissimus</name>
    <dbReference type="NCBI Taxonomy" id="585030"/>
    <lineage>
        <taxon>Eukaryota</taxon>
        <taxon>Fungi</taxon>
        <taxon>Dikarya</taxon>
        <taxon>Basidiomycota</taxon>
        <taxon>Agaricomycotina</taxon>
        <taxon>Agaricomycetes</taxon>
        <taxon>Agaricomycetidae</taxon>
        <taxon>Agaricales</taxon>
        <taxon>Marasmiineae</taxon>
        <taxon>Marasmiaceae</taxon>
        <taxon>Marasmius</taxon>
    </lineage>
</organism>
<comment type="caution">
    <text evidence="3">The sequence shown here is derived from an EMBL/GenBank/DDBJ whole genome shotgun (WGS) entry which is preliminary data.</text>
</comment>
<keyword evidence="4" id="KW-1185">Reference proteome</keyword>
<accession>A0ABR2ZV66</accession>
<evidence type="ECO:0000259" key="2">
    <source>
        <dbReference type="Pfam" id="PF20231"/>
    </source>
</evidence>
<proteinExistence type="predicted"/>
<gene>
    <name evidence="3" type="ORF">AAF712_007637</name>
</gene>
<feature type="compositionally biased region" description="Acidic residues" evidence="1">
    <location>
        <begin position="13"/>
        <end position="23"/>
    </location>
</feature>
<reference evidence="3 4" key="1">
    <citation type="submission" date="2024-05" db="EMBL/GenBank/DDBJ databases">
        <title>A draft genome resource for the thread blight pathogen Marasmius tenuissimus strain MS-2.</title>
        <authorList>
            <person name="Yulfo-Soto G.E."/>
            <person name="Baruah I.K."/>
            <person name="Amoako-Attah I."/>
            <person name="Bukari Y."/>
            <person name="Meinhardt L.W."/>
            <person name="Bailey B.A."/>
            <person name="Cohen S.P."/>
        </authorList>
    </citation>
    <scope>NUCLEOTIDE SEQUENCE [LARGE SCALE GENOMIC DNA]</scope>
    <source>
        <strain evidence="3 4">MS-2</strain>
    </source>
</reference>
<feature type="region of interest" description="Disordered" evidence="1">
    <location>
        <begin position="959"/>
        <end position="995"/>
    </location>
</feature>
<protein>
    <recommendedName>
        <fullName evidence="2">DUF6589 domain-containing protein</fullName>
    </recommendedName>
</protein>